<dbReference type="Gene3D" id="2.170.300.10">
    <property type="entry name" value="Tie2 ligand-binding domain superfamily"/>
    <property type="match status" value="1"/>
</dbReference>
<dbReference type="InterPro" id="IPR002049">
    <property type="entry name" value="LE_dom"/>
</dbReference>
<evidence type="ECO:0000259" key="2">
    <source>
        <dbReference type="PROSITE" id="PS50026"/>
    </source>
</evidence>
<comment type="caution">
    <text evidence="1">Lacks conserved residue(s) required for the propagation of feature annotation.</text>
</comment>
<dbReference type="PROSITE" id="PS50026">
    <property type="entry name" value="EGF_3"/>
    <property type="match status" value="1"/>
</dbReference>
<reference evidence="3" key="1">
    <citation type="submission" date="2018-11" db="EMBL/GenBank/DDBJ databases">
        <authorList>
            <consortium name="Pathogen Informatics"/>
        </authorList>
    </citation>
    <scope>NUCLEOTIDE SEQUENCE</scope>
</reference>
<gene>
    <name evidence="3" type="ORF">PXEA_LOCUS32681</name>
</gene>
<feature type="domain" description="EGF-like" evidence="2">
    <location>
        <begin position="1"/>
        <end position="21"/>
    </location>
</feature>
<evidence type="ECO:0000256" key="1">
    <source>
        <dbReference type="PROSITE-ProRule" id="PRU00076"/>
    </source>
</evidence>
<accession>A0A448XL43</accession>
<dbReference type="Proteomes" id="UP000784294">
    <property type="component" value="Unassembled WGS sequence"/>
</dbReference>
<dbReference type="AlphaFoldDB" id="A0A448XL43"/>
<evidence type="ECO:0000313" key="4">
    <source>
        <dbReference type="Proteomes" id="UP000784294"/>
    </source>
</evidence>
<sequence length="64" mass="7108">MCDPVTGRCQCPPGWQGEMCERPCSEPGFFGKHCQERYVRRGQLGCLVFDPAVANAFPKCRGIS</sequence>
<organism evidence="3 4">
    <name type="scientific">Protopolystoma xenopodis</name>
    <dbReference type="NCBI Taxonomy" id="117903"/>
    <lineage>
        <taxon>Eukaryota</taxon>
        <taxon>Metazoa</taxon>
        <taxon>Spiralia</taxon>
        <taxon>Lophotrochozoa</taxon>
        <taxon>Platyhelminthes</taxon>
        <taxon>Monogenea</taxon>
        <taxon>Polyopisthocotylea</taxon>
        <taxon>Polystomatidea</taxon>
        <taxon>Polystomatidae</taxon>
        <taxon>Protopolystoma</taxon>
    </lineage>
</organism>
<dbReference type="OrthoDB" id="6102325at2759"/>
<dbReference type="Pfam" id="PF00053">
    <property type="entry name" value="EGF_laminin"/>
    <property type="match status" value="1"/>
</dbReference>
<dbReference type="PROSITE" id="PS00022">
    <property type="entry name" value="EGF_1"/>
    <property type="match status" value="1"/>
</dbReference>
<keyword evidence="1" id="KW-0245">EGF-like domain</keyword>
<comment type="caution">
    <text evidence="3">The sequence shown here is derived from an EMBL/GenBank/DDBJ whole genome shotgun (WGS) entry which is preliminary data.</text>
</comment>
<protein>
    <recommendedName>
        <fullName evidence="2">EGF-like domain-containing protein</fullName>
    </recommendedName>
</protein>
<feature type="disulfide bond" evidence="1">
    <location>
        <begin position="11"/>
        <end position="20"/>
    </location>
</feature>
<proteinExistence type="predicted"/>
<dbReference type="EMBL" id="CAAALY010260574">
    <property type="protein sequence ID" value="VEL39241.1"/>
    <property type="molecule type" value="Genomic_DNA"/>
</dbReference>
<keyword evidence="4" id="KW-1185">Reference proteome</keyword>
<keyword evidence="1" id="KW-1015">Disulfide bond</keyword>
<name>A0A448XL43_9PLAT</name>
<evidence type="ECO:0000313" key="3">
    <source>
        <dbReference type="EMBL" id="VEL39241.1"/>
    </source>
</evidence>
<dbReference type="CDD" id="cd00055">
    <property type="entry name" value="EGF_Lam"/>
    <property type="match status" value="1"/>
</dbReference>
<dbReference type="InterPro" id="IPR000742">
    <property type="entry name" value="EGF"/>
</dbReference>